<organism evidence="4 5">
    <name type="scientific">Winogradskya humida</name>
    <dbReference type="NCBI Taxonomy" id="113566"/>
    <lineage>
        <taxon>Bacteria</taxon>
        <taxon>Bacillati</taxon>
        <taxon>Actinomycetota</taxon>
        <taxon>Actinomycetes</taxon>
        <taxon>Micromonosporales</taxon>
        <taxon>Micromonosporaceae</taxon>
        <taxon>Winogradskya</taxon>
    </lineage>
</organism>
<dbReference type="RefSeq" id="WP_203834255.1">
    <property type="nucleotide sequence ID" value="NZ_BAAATV010000001.1"/>
</dbReference>
<dbReference type="SUPFAM" id="SSF51735">
    <property type="entry name" value="NAD(P)-binding Rossmann-fold domains"/>
    <property type="match status" value="1"/>
</dbReference>
<dbReference type="EMBL" id="BOMN01000001">
    <property type="protein sequence ID" value="GIE16934.1"/>
    <property type="molecule type" value="Genomic_DNA"/>
</dbReference>
<dbReference type="Gene3D" id="3.90.180.10">
    <property type="entry name" value="Medium-chain alcohol dehydrogenases, catalytic domain"/>
    <property type="match status" value="1"/>
</dbReference>
<dbReference type="Gene3D" id="3.40.50.720">
    <property type="entry name" value="NAD(P)-binding Rossmann-like Domain"/>
    <property type="match status" value="1"/>
</dbReference>
<keyword evidence="5" id="KW-1185">Reference proteome</keyword>
<dbReference type="InterPro" id="IPR011032">
    <property type="entry name" value="GroES-like_sf"/>
</dbReference>
<dbReference type="PANTHER" id="PTHR48106">
    <property type="entry name" value="QUINONE OXIDOREDUCTASE PIG3-RELATED"/>
    <property type="match status" value="1"/>
</dbReference>
<sequence>MRAIGFIEFGGPEVLGVHDLPDPHPGPGEVRVRVRAAAVNPTDISQRTGLLGAGDGPPPHIPGTEAAGVIDELGEGSTWQLGDEVMALAIPMSEHGGAYVEYLIAPDDSIARIPAGTSFEQASTLPMNGLTATQILELVALKPGQSIAVTGAAGMVGTYLIQLAKKQGLTVVADAALEDMTVRPDHFIERGDDAAARIRAIFPDGVDAVADTALLHDKVLSAVRDGGVFVSLRRWKGEPTRGILYEAAWVYNDYHSQGKLDALRRAVEAGELTPRVADILPADKAAEAHRRVEAGGFRGRIILKF</sequence>
<dbReference type="PANTHER" id="PTHR48106:SF18">
    <property type="entry name" value="QUINONE OXIDOREDUCTASE PIG3"/>
    <property type="match status" value="1"/>
</dbReference>
<dbReference type="InterPro" id="IPR036291">
    <property type="entry name" value="NAD(P)-bd_dom_sf"/>
</dbReference>
<dbReference type="InterPro" id="IPR020843">
    <property type="entry name" value="ER"/>
</dbReference>
<evidence type="ECO:0000256" key="1">
    <source>
        <dbReference type="ARBA" id="ARBA00022857"/>
    </source>
</evidence>
<reference evidence="4 5" key="1">
    <citation type="submission" date="2021-01" db="EMBL/GenBank/DDBJ databases">
        <title>Whole genome shotgun sequence of Actinoplanes humidus NBRC 14915.</title>
        <authorList>
            <person name="Komaki H."/>
            <person name="Tamura T."/>
        </authorList>
    </citation>
    <scope>NUCLEOTIDE SEQUENCE [LARGE SCALE GENOMIC DNA]</scope>
    <source>
        <strain evidence="4 5">NBRC 14915</strain>
    </source>
</reference>
<evidence type="ECO:0000256" key="2">
    <source>
        <dbReference type="ARBA" id="ARBA00023002"/>
    </source>
</evidence>
<evidence type="ECO:0000313" key="4">
    <source>
        <dbReference type="EMBL" id="GIE16934.1"/>
    </source>
</evidence>
<dbReference type="InterPro" id="IPR013154">
    <property type="entry name" value="ADH-like_N"/>
</dbReference>
<feature type="domain" description="Enoyl reductase (ER)" evidence="3">
    <location>
        <begin position="10"/>
        <end position="303"/>
    </location>
</feature>
<dbReference type="SMART" id="SM00829">
    <property type="entry name" value="PKS_ER"/>
    <property type="match status" value="1"/>
</dbReference>
<accession>A0ABQ3ZEH8</accession>
<comment type="caution">
    <text evidence="4">The sequence shown here is derived from an EMBL/GenBank/DDBJ whole genome shotgun (WGS) entry which is preliminary data.</text>
</comment>
<protein>
    <submittedName>
        <fullName evidence="4">Zinc-binding alcohol dehydrogenase</fullName>
    </submittedName>
</protein>
<proteinExistence type="predicted"/>
<gene>
    <name evidence="4" type="ORF">Ahu01nite_000360</name>
</gene>
<dbReference type="Pfam" id="PF08240">
    <property type="entry name" value="ADH_N"/>
    <property type="match status" value="1"/>
</dbReference>
<dbReference type="SUPFAM" id="SSF50129">
    <property type="entry name" value="GroES-like"/>
    <property type="match status" value="1"/>
</dbReference>
<name>A0ABQ3ZEH8_9ACTN</name>
<keyword evidence="1" id="KW-0521">NADP</keyword>
<evidence type="ECO:0000313" key="5">
    <source>
        <dbReference type="Proteomes" id="UP000603200"/>
    </source>
</evidence>
<keyword evidence="2" id="KW-0560">Oxidoreductase</keyword>
<evidence type="ECO:0000259" key="3">
    <source>
        <dbReference type="SMART" id="SM00829"/>
    </source>
</evidence>
<dbReference type="CDD" id="cd05289">
    <property type="entry name" value="MDR_like_2"/>
    <property type="match status" value="1"/>
</dbReference>
<dbReference type="Proteomes" id="UP000603200">
    <property type="component" value="Unassembled WGS sequence"/>
</dbReference>
<dbReference type="Pfam" id="PF13602">
    <property type="entry name" value="ADH_zinc_N_2"/>
    <property type="match status" value="1"/>
</dbReference>